<keyword evidence="4" id="KW-1185">Reference proteome</keyword>
<feature type="region of interest" description="Disordered" evidence="2">
    <location>
        <begin position="78"/>
        <end position="126"/>
    </location>
</feature>
<reference evidence="3 4" key="1">
    <citation type="journal article" date="2018" name="New Phytol.">
        <title>Comparative genomics and transcriptomics depict ericoid mycorrhizal fungi as versatile saprotrophs and plant mutualists.</title>
        <authorList>
            <person name="Martino E."/>
            <person name="Morin E."/>
            <person name="Grelet G.A."/>
            <person name="Kuo A."/>
            <person name="Kohler A."/>
            <person name="Daghino S."/>
            <person name="Barry K.W."/>
            <person name="Cichocki N."/>
            <person name="Clum A."/>
            <person name="Dockter R.B."/>
            <person name="Hainaut M."/>
            <person name="Kuo R.C."/>
            <person name="LaButti K."/>
            <person name="Lindahl B.D."/>
            <person name="Lindquist E.A."/>
            <person name="Lipzen A."/>
            <person name="Khouja H.R."/>
            <person name="Magnuson J."/>
            <person name="Murat C."/>
            <person name="Ohm R.A."/>
            <person name="Singer S.W."/>
            <person name="Spatafora J.W."/>
            <person name="Wang M."/>
            <person name="Veneault-Fourrey C."/>
            <person name="Henrissat B."/>
            <person name="Grigoriev I.V."/>
            <person name="Martin F.M."/>
            <person name="Perotto S."/>
        </authorList>
    </citation>
    <scope>NUCLEOTIDE SEQUENCE [LARGE SCALE GENOMIC DNA]</scope>
    <source>
        <strain evidence="3 4">ATCC 22711</strain>
    </source>
</reference>
<accession>A0A2T3BB77</accession>
<organism evidence="3 4">
    <name type="scientific">Amorphotheca resinae ATCC 22711</name>
    <dbReference type="NCBI Taxonomy" id="857342"/>
    <lineage>
        <taxon>Eukaryota</taxon>
        <taxon>Fungi</taxon>
        <taxon>Dikarya</taxon>
        <taxon>Ascomycota</taxon>
        <taxon>Pezizomycotina</taxon>
        <taxon>Leotiomycetes</taxon>
        <taxon>Helotiales</taxon>
        <taxon>Amorphothecaceae</taxon>
        <taxon>Amorphotheca</taxon>
    </lineage>
</organism>
<dbReference type="RefSeq" id="XP_024724174.1">
    <property type="nucleotide sequence ID" value="XM_024865570.1"/>
</dbReference>
<dbReference type="GeneID" id="36573651"/>
<feature type="compositionally biased region" description="Polar residues" evidence="2">
    <location>
        <begin position="254"/>
        <end position="268"/>
    </location>
</feature>
<dbReference type="InParanoid" id="A0A2T3BB77"/>
<keyword evidence="1" id="KW-0175">Coiled coil</keyword>
<dbReference type="Proteomes" id="UP000241818">
    <property type="component" value="Unassembled WGS sequence"/>
</dbReference>
<evidence type="ECO:0000313" key="4">
    <source>
        <dbReference type="Proteomes" id="UP000241818"/>
    </source>
</evidence>
<feature type="region of interest" description="Disordered" evidence="2">
    <location>
        <begin position="162"/>
        <end position="225"/>
    </location>
</feature>
<evidence type="ECO:0000256" key="2">
    <source>
        <dbReference type="SAM" id="MobiDB-lite"/>
    </source>
</evidence>
<feature type="compositionally biased region" description="Polar residues" evidence="2">
    <location>
        <begin position="212"/>
        <end position="222"/>
    </location>
</feature>
<gene>
    <name evidence="3" type="ORF">M430DRAFT_272943</name>
</gene>
<feature type="compositionally biased region" description="Basic and acidic residues" evidence="2">
    <location>
        <begin position="169"/>
        <end position="178"/>
    </location>
</feature>
<proteinExistence type="predicted"/>
<feature type="region of interest" description="Disordered" evidence="2">
    <location>
        <begin position="247"/>
        <end position="278"/>
    </location>
</feature>
<evidence type="ECO:0000313" key="3">
    <source>
        <dbReference type="EMBL" id="PSS25575.1"/>
    </source>
</evidence>
<evidence type="ECO:0000256" key="1">
    <source>
        <dbReference type="SAM" id="Coils"/>
    </source>
</evidence>
<dbReference type="EMBL" id="KZ679007">
    <property type="protein sequence ID" value="PSS25575.1"/>
    <property type="molecule type" value="Genomic_DNA"/>
</dbReference>
<dbReference type="AlphaFoldDB" id="A0A2T3BB77"/>
<sequence length="483" mass="52847">MATPSVPGRLKTPSDIKPQIKWGSHEERKVMELLSAQIEAENRGETDELNMDQTWSLLSTKLQEHGYSRTPKALQRRFGPQVKLDQPWKRKSGLGQKGKSPDLDDIPNDGRFYAGGDSAQVNTTDSSDTIIVEAPSATNTFSAQAMKAGPGQVRVKSDIVSMGNSLTQRKAESKLDKAKRIHRKRPSSEKRPGSSHATSAPNLTAGLRKDPNPSTGESQQSFVEPYKTSGILSNRIGYNVDVEAAHTRPGVKRSTPTLGGSEPLQTQKAGPDIQSHPAKKARIESNPEVQFAGIKGSQSNIIPSIAHDKSNLNPMSSQNPVSVSQPILNPIRPVSTEPFTPTMESVLRETPAQTIVPQAVNNNLGGPSGGKVPGTKLDIQKGVSTLENDVAVSDEYYHQVSNRMVKAHNDEIERVKAKRQEEIEAMERDGVKIREAENLIAELKAVKGNKETEIKSLDHEVLRLEKKKQAIIRMQTEWAAADP</sequence>
<protein>
    <submittedName>
        <fullName evidence="3">Uncharacterized protein</fullName>
    </submittedName>
</protein>
<name>A0A2T3BB77_AMORE</name>
<feature type="coiled-coil region" evidence="1">
    <location>
        <begin position="405"/>
        <end position="467"/>
    </location>
</feature>